<dbReference type="Pfam" id="PF21764">
    <property type="entry name" value="Invasin_D4"/>
    <property type="match status" value="2"/>
</dbReference>
<dbReference type="AlphaFoldDB" id="A0A1H9YFW5"/>
<dbReference type="InterPro" id="IPR016186">
    <property type="entry name" value="C-type_lectin-like/link_sf"/>
</dbReference>
<reference evidence="3" key="1">
    <citation type="submission" date="2016-10" db="EMBL/GenBank/DDBJ databases">
        <authorList>
            <person name="Varghese N."/>
            <person name="Submissions S."/>
        </authorList>
    </citation>
    <scope>NUCLEOTIDE SEQUENCE [LARGE SCALE GENOMIC DNA]</scope>
    <source>
        <strain evidence="3">DSM 18579</strain>
    </source>
</reference>
<gene>
    <name evidence="2" type="ORF">SAMN02583745_00243</name>
</gene>
<dbReference type="Proteomes" id="UP000242642">
    <property type="component" value="Unassembled WGS sequence"/>
</dbReference>
<name>A0A1H9YFW5_9GAMM</name>
<dbReference type="STRING" id="1123402.SAMN02583745_00243"/>
<proteinExistence type="predicted"/>
<dbReference type="Gene3D" id="3.10.100.10">
    <property type="entry name" value="Mannose-Binding Protein A, subunit A"/>
    <property type="match status" value="1"/>
</dbReference>
<dbReference type="InterPro" id="IPR048658">
    <property type="entry name" value="Invasin_D4"/>
</dbReference>
<evidence type="ECO:0000313" key="3">
    <source>
        <dbReference type="Proteomes" id="UP000242642"/>
    </source>
</evidence>
<organism evidence="2 3">
    <name type="scientific">Thorsellia anophelis DSM 18579</name>
    <dbReference type="NCBI Taxonomy" id="1123402"/>
    <lineage>
        <taxon>Bacteria</taxon>
        <taxon>Pseudomonadati</taxon>
        <taxon>Pseudomonadota</taxon>
        <taxon>Gammaproteobacteria</taxon>
        <taxon>Enterobacterales</taxon>
        <taxon>Thorselliaceae</taxon>
        <taxon>Thorsellia</taxon>
    </lineage>
</organism>
<protein>
    <recommendedName>
        <fullName evidence="1">Invasin domain-containing protein</fullName>
    </recommendedName>
</protein>
<sequence length="944" mass="102422">MKIKATTPLFTPSRIAMFIAVSFATVISHEILAVSKFVTTAEPIMGTAPQVESTNFTVKTVINASTYKPEDVILVESTQSPRDIEFSGVLSNAVVSDVDSDPNPTATVADLEKNAVIYKWFDGLTEITNAQALADFSTYAGKRLTLQVAVPVKATTDAGYPRTNITEDGITSQFFTHTFQVQIGNAPQIVANGAKFKLNEGFPKTGFKGAEFAIQTPIEASNYSWESSEPTLASVSSDGIVKLESMPANATTPIKITATPNSPLALGASFNKLEYTFTLERWFIHGGDYNREWPNIAYYCQREPERNYAIPLFEQHLSSGTERSANGRLWNEWGDLNYYANASPRWAGQSSSDFYWAAEVGNTVATRNQYQRTSLTPGGTAPSSSYIDNKATAYQVCVRNLDGSAAYPIPRINDLQVEGIFGENTNWTVSYRYDADGGARDRSTYSSLFEDTIAGSLSVYDSTTEFNGTFNAETGRTSQVFPITASQAGKTFIFAVRAINDDNIPGSVGVVANDKLPEEGNKLTTRFYSISTPLAAANFPIKPLGDAENFPQTGFLNAKFRINVGDDTGSGNSNYTWRAELASGGTTDLVAVNEFGPDFGEVTLVKEPTKATPIAIIATPKPGIPGGELRYEFEVKKWFYPDLPMPTLSITKFANVNTVQNPSATPFSIDAGFPKTGFKNAQFVLNILGWNDININSTYTWESSDPALATVTNAGIVTLVAKPDSAKEITITARPPAGSTNPPLTYKFKVETWFDPDRPMPAKPAATAFSNITTPLAPSAQPFGLDEGFPTTGFKDAKFKLNIADAWDATKTINDQYTWTAELAAGGETDLVTVNAAGEVTLAKEPAKATPIAIIATPKAGVPGSPLRYQFEVKKWFYPDLPMPTLSITKFANVNTVQNPSATPFSIDAGFPKTGFKNAQFVLNILGWNDININSTYTWQSSDP</sequence>
<dbReference type="SUPFAM" id="SSF49373">
    <property type="entry name" value="Invasin/intimin cell-adhesion fragments"/>
    <property type="match status" value="5"/>
</dbReference>
<evidence type="ECO:0000259" key="1">
    <source>
        <dbReference type="Pfam" id="PF21764"/>
    </source>
</evidence>
<evidence type="ECO:0000313" key="2">
    <source>
        <dbReference type="EMBL" id="SES67898.1"/>
    </source>
</evidence>
<keyword evidence="3" id="KW-1185">Reference proteome</keyword>
<feature type="non-terminal residue" evidence="2">
    <location>
        <position position="944"/>
    </location>
</feature>
<feature type="domain" description="Invasin" evidence="1">
    <location>
        <begin position="665"/>
        <end position="733"/>
    </location>
</feature>
<dbReference type="EMBL" id="FOHV01000001">
    <property type="protein sequence ID" value="SES67898.1"/>
    <property type="molecule type" value="Genomic_DNA"/>
</dbReference>
<accession>A0A1H9YFW5</accession>
<feature type="domain" description="Invasin" evidence="1">
    <location>
        <begin position="190"/>
        <end position="258"/>
    </location>
</feature>
<dbReference type="InterPro" id="IPR008964">
    <property type="entry name" value="Invasin/intimin_cell_adhesion"/>
</dbReference>
<dbReference type="Gene3D" id="2.60.40.1080">
    <property type="match status" value="5"/>
</dbReference>